<gene>
    <name evidence="6" type="ORF">DDT54_09185</name>
    <name evidence="7" type="ORF">EH206_08890</name>
</gene>
<dbReference type="RefSeq" id="WP_040343772.1">
    <property type="nucleotide sequence ID" value="NZ_CP034036.1"/>
</dbReference>
<dbReference type="GO" id="GO:0006351">
    <property type="term" value="P:DNA-templated transcription"/>
    <property type="evidence" value="ECO:0007669"/>
    <property type="project" value="TreeGrafter"/>
</dbReference>
<evidence type="ECO:0000313" key="9">
    <source>
        <dbReference type="Proteomes" id="UP000303847"/>
    </source>
</evidence>
<keyword evidence="2" id="KW-0805">Transcription regulation</keyword>
<dbReference type="Pfam" id="PF03466">
    <property type="entry name" value="LysR_substrate"/>
    <property type="match status" value="1"/>
</dbReference>
<dbReference type="AlphaFoldDB" id="A0A2U1USL6"/>
<dbReference type="InterPro" id="IPR058163">
    <property type="entry name" value="LysR-type_TF_proteobact-type"/>
</dbReference>
<dbReference type="CDD" id="cd08432">
    <property type="entry name" value="PBP2_GcdR_TrpI_HvrB_AmpR_like"/>
    <property type="match status" value="1"/>
</dbReference>
<evidence type="ECO:0000256" key="3">
    <source>
        <dbReference type="ARBA" id="ARBA00023125"/>
    </source>
</evidence>
<dbReference type="EMBL" id="QDKK01000012">
    <property type="protein sequence ID" value="PWC24624.1"/>
    <property type="molecule type" value="Genomic_DNA"/>
</dbReference>
<dbReference type="Proteomes" id="UP000303847">
    <property type="component" value="Chromosome"/>
</dbReference>
<dbReference type="Pfam" id="PF00126">
    <property type="entry name" value="HTH_1"/>
    <property type="match status" value="1"/>
</dbReference>
<evidence type="ECO:0000256" key="4">
    <source>
        <dbReference type="ARBA" id="ARBA00023163"/>
    </source>
</evidence>
<dbReference type="PROSITE" id="PS50931">
    <property type="entry name" value="HTH_LYSR"/>
    <property type="match status" value="1"/>
</dbReference>
<dbReference type="SUPFAM" id="SSF46785">
    <property type="entry name" value="Winged helix' DNA-binding domain"/>
    <property type="match status" value="1"/>
</dbReference>
<dbReference type="InterPro" id="IPR036390">
    <property type="entry name" value="WH_DNA-bd_sf"/>
</dbReference>
<keyword evidence="3" id="KW-0238">DNA-binding</keyword>
<dbReference type="InterPro" id="IPR036388">
    <property type="entry name" value="WH-like_DNA-bd_sf"/>
</dbReference>
<dbReference type="Gene3D" id="3.40.190.10">
    <property type="entry name" value="Periplasmic binding protein-like II"/>
    <property type="match status" value="2"/>
</dbReference>
<sequence length="304" mass="33398">MRKRRLPPLAAIRTFDAVARHASFKLAAEEIGVTATAVSHQIRVLEEALDTRLFQRSAKAVTLTAAGEILLRASGKVFTTLREAVEEIAAARRPASLTLSTTSNFLSHWLVPRLPALKRHCPQVELRLHSGTELVDVRGRDMDAAIRYAEQVDPDLDAALLYQDRFLLLASPALNIRTPADLTGVPLFHIENRHIPQPEPDWAHWRDAYGPADLDVGAGIRFDDEAHAVQAAIAGQGVVIASQLLVQDALEKRLLVAPLIGALPGGRYYFVTGREKASRDDIRQLRAWLLAAFPAGDDERVGKA</sequence>
<evidence type="ECO:0000259" key="5">
    <source>
        <dbReference type="PROSITE" id="PS50931"/>
    </source>
</evidence>
<dbReference type="SUPFAM" id="SSF53850">
    <property type="entry name" value="Periplasmic binding protein-like II"/>
    <property type="match status" value="1"/>
</dbReference>
<accession>A0A2U1USL6</accession>
<dbReference type="PANTHER" id="PTHR30537">
    <property type="entry name" value="HTH-TYPE TRANSCRIPTIONAL REGULATOR"/>
    <property type="match status" value="1"/>
</dbReference>
<organism evidence="6 8">
    <name type="scientific">Brenneria nigrifluens DSM 30175 = ATCC 13028</name>
    <dbReference type="NCBI Taxonomy" id="1121120"/>
    <lineage>
        <taxon>Bacteria</taxon>
        <taxon>Pseudomonadati</taxon>
        <taxon>Pseudomonadota</taxon>
        <taxon>Gammaproteobacteria</taxon>
        <taxon>Enterobacterales</taxon>
        <taxon>Pectobacteriaceae</taxon>
        <taxon>Brenneria</taxon>
    </lineage>
</organism>
<proteinExistence type="inferred from homology"/>
<name>A0A2U1USL6_9GAMM</name>
<evidence type="ECO:0000256" key="2">
    <source>
        <dbReference type="ARBA" id="ARBA00023015"/>
    </source>
</evidence>
<keyword evidence="4" id="KW-0804">Transcription</keyword>
<dbReference type="Proteomes" id="UP000295985">
    <property type="component" value="Unassembled WGS sequence"/>
</dbReference>
<dbReference type="EMBL" id="CP034036">
    <property type="protein sequence ID" value="QCR06879.1"/>
    <property type="molecule type" value="Genomic_DNA"/>
</dbReference>
<dbReference type="OrthoDB" id="5526340at2"/>
<dbReference type="GO" id="GO:0043565">
    <property type="term" value="F:sequence-specific DNA binding"/>
    <property type="evidence" value="ECO:0007669"/>
    <property type="project" value="TreeGrafter"/>
</dbReference>
<dbReference type="Gene3D" id="1.10.10.10">
    <property type="entry name" value="Winged helix-like DNA-binding domain superfamily/Winged helix DNA-binding domain"/>
    <property type="match status" value="1"/>
</dbReference>
<dbReference type="FunFam" id="1.10.10.10:FF:000001">
    <property type="entry name" value="LysR family transcriptional regulator"/>
    <property type="match status" value="1"/>
</dbReference>
<protein>
    <submittedName>
        <fullName evidence="6">LysR family transcriptional regulator</fullName>
    </submittedName>
</protein>
<evidence type="ECO:0000313" key="8">
    <source>
        <dbReference type="Proteomes" id="UP000295985"/>
    </source>
</evidence>
<reference evidence="6 8" key="1">
    <citation type="submission" date="2018-04" db="EMBL/GenBank/DDBJ databases">
        <title>Brenneria corticis sp.nov.</title>
        <authorList>
            <person name="Li Y."/>
        </authorList>
    </citation>
    <scope>NUCLEOTIDE SEQUENCE [LARGE SCALE GENOMIC DNA]</scope>
    <source>
        <strain evidence="6 8">LMG 2694</strain>
    </source>
</reference>
<dbReference type="InterPro" id="IPR000847">
    <property type="entry name" value="LysR_HTH_N"/>
</dbReference>
<evidence type="ECO:0000256" key="1">
    <source>
        <dbReference type="ARBA" id="ARBA00009437"/>
    </source>
</evidence>
<dbReference type="GO" id="GO:0003700">
    <property type="term" value="F:DNA-binding transcription factor activity"/>
    <property type="evidence" value="ECO:0007669"/>
    <property type="project" value="InterPro"/>
</dbReference>
<evidence type="ECO:0000313" key="6">
    <source>
        <dbReference type="EMBL" id="PWC24624.1"/>
    </source>
</evidence>
<reference evidence="7 9" key="2">
    <citation type="submission" date="2018-11" db="EMBL/GenBank/DDBJ databases">
        <title>Genome sequences of Brenneria nigrifluens and Brenneria rubrifaciens.</title>
        <authorList>
            <person name="Poret-Peterson A.T."/>
            <person name="McClean A.E."/>
            <person name="Kluepfel D.A."/>
        </authorList>
    </citation>
    <scope>NUCLEOTIDE SEQUENCE [LARGE SCALE GENOMIC DNA]</scope>
    <source>
        <strain evidence="7 9">ATCC 13028</strain>
    </source>
</reference>
<feature type="domain" description="HTH lysR-type" evidence="5">
    <location>
        <begin position="7"/>
        <end position="64"/>
    </location>
</feature>
<dbReference type="PANTHER" id="PTHR30537:SF26">
    <property type="entry name" value="GLYCINE CLEAVAGE SYSTEM TRANSCRIPTIONAL ACTIVATOR"/>
    <property type="match status" value="1"/>
</dbReference>
<dbReference type="InterPro" id="IPR005119">
    <property type="entry name" value="LysR_subst-bd"/>
</dbReference>
<evidence type="ECO:0000313" key="7">
    <source>
        <dbReference type="EMBL" id="QCR06879.1"/>
    </source>
</evidence>
<keyword evidence="9" id="KW-1185">Reference proteome</keyword>
<comment type="similarity">
    <text evidence="1">Belongs to the LysR transcriptional regulatory family.</text>
</comment>